<dbReference type="GO" id="GO:0009055">
    <property type="term" value="F:electron transfer activity"/>
    <property type="evidence" value="ECO:0007669"/>
    <property type="project" value="InterPro"/>
</dbReference>
<evidence type="ECO:0000256" key="11">
    <source>
        <dbReference type="ARBA" id="ARBA00025912"/>
    </source>
</evidence>
<dbReference type="InterPro" id="IPR014314">
    <property type="entry name" value="Succ_DH_cytb556"/>
</dbReference>
<reference evidence="14 15" key="1">
    <citation type="submission" date="2019-03" db="EMBL/GenBank/DDBJ databases">
        <title>Genomic Encyclopedia of Type Strains, Phase IV (KMG-IV): sequencing the most valuable type-strain genomes for metagenomic binning, comparative biology and taxonomic classification.</title>
        <authorList>
            <person name="Goeker M."/>
        </authorList>
    </citation>
    <scope>NUCLEOTIDE SEQUENCE [LARGE SCALE GENOMIC DNA]</scope>
    <source>
        <strain evidence="14 15">DSM 100048</strain>
    </source>
</reference>
<dbReference type="RefSeq" id="WP_132474069.1">
    <property type="nucleotide sequence ID" value="NZ_JBHRVM010000001.1"/>
</dbReference>
<dbReference type="SUPFAM" id="SSF81343">
    <property type="entry name" value="Fumarate reductase respiratory complex transmembrane subunits"/>
    <property type="match status" value="1"/>
</dbReference>
<accession>A0A4R3VCZ0</accession>
<dbReference type="Pfam" id="PF01127">
    <property type="entry name" value="Sdh_cyt"/>
    <property type="match status" value="1"/>
</dbReference>
<organism evidence="14 15">
    <name type="scientific">Paracandidimonas soli</name>
    <dbReference type="NCBI Taxonomy" id="1917182"/>
    <lineage>
        <taxon>Bacteria</taxon>
        <taxon>Pseudomonadati</taxon>
        <taxon>Pseudomonadota</taxon>
        <taxon>Betaproteobacteria</taxon>
        <taxon>Burkholderiales</taxon>
        <taxon>Alcaligenaceae</taxon>
        <taxon>Paracandidimonas</taxon>
    </lineage>
</organism>
<dbReference type="PANTHER" id="PTHR10978:SF5">
    <property type="entry name" value="SUCCINATE DEHYDROGENASE CYTOCHROME B560 SUBUNIT, MITOCHONDRIAL"/>
    <property type="match status" value="1"/>
</dbReference>
<dbReference type="InterPro" id="IPR018495">
    <property type="entry name" value="Succ_DH_cyt_bsu_CS"/>
</dbReference>
<keyword evidence="7 12" id="KW-0479">Metal-binding</keyword>
<feature type="transmembrane region" description="Helical" evidence="13">
    <location>
        <begin position="22"/>
        <end position="42"/>
    </location>
</feature>
<evidence type="ECO:0000256" key="9">
    <source>
        <dbReference type="ARBA" id="ARBA00023004"/>
    </source>
</evidence>
<dbReference type="PROSITE" id="PS01000">
    <property type="entry name" value="SDH_CYT_1"/>
    <property type="match status" value="1"/>
</dbReference>
<dbReference type="Proteomes" id="UP000294692">
    <property type="component" value="Unassembled WGS sequence"/>
</dbReference>
<comment type="cofactor">
    <cofactor evidence="12">
        <name>heme</name>
        <dbReference type="ChEBI" id="CHEBI:30413"/>
    </cofactor>
    <text evidence="12">The heme is bound between the two transmembrane subunits.</text>
</comment>
<evidence type="ECO:0000256" key="6">
    <source>
        <dbReference type="ARBA" id="ARBA00022692"/>
    </source>
</evidence>
<evidence type="ECO:0000256" key="1">
    <source>
        <dbReference type="ARBA" id="ARBA00004050"/>
    </source>
</evidence>
<evidence type="ECO:0000256" key="5">
    <source>
        <dbReference type="ARBA" id="ARBA00022617"/>
    </source>
</evidence>
<comment type="function">
    <text evidence="1">Membrane-anchoring subunit of succinate dehydrogenase (SDH).</text>
</comment>
<evidence type="ECO:0000313" key="14">
    <source>
        <dbReference type="EMBL" id="TCV01498.1"/>
    </source>
</evidence>
<feature type="transmembrane region" description="Helical" evidence="13">
    <location>
        <begin position="104"/>
        <end position="121"/>
    </location>
</feature>
<feature type="binding site" description="axial binding residue" evidence="12">
    <location>
        <position position="78"/>
    </location>
    <ligand>
        <name>heme</name>
        <dbReference type="ChEBI" id="CHEBI:30413"/>
        <note>ligand shared with second transmembrane subunit</note>
    </ligand>
    <ligandPart>
        <name>Fe</name>
        <dbReference type="ChEBI" id="CHEBI:18248"/>
    </ligandPart>
</feature>
<keyword evidence="8 13" id="KW-1133">Transmembrane helix</keyword>
<comment type="subunit">
    <text evidence="11">Part of an enzyme complex containing four subunits: a flavoprotein, an iron-sulfur protein, plus two membrane-anchoring proteins, SdhC and SdhD. The complex can form homotrimers.</text>
</comment>
<sequence>MQRPVFFNVFQIQMPVGAIASISHRISGVLLAAGIPFCIYLLDSSLAGPDGYQHAADLLDSRPVRWLSILFAWALGHHLLAGVRHLLSDIDIGSRLRTARRSAWTVNCLGFSFAVLAAVAFL</sequence>
<dbReference type="GO" id="GO:0006099">
    <property type="term" value="P:tricarboxylic acid cycle"/>
    <property type="evidence" value="ECO:0007669"/>
    <property type="project" value="InterPro"/>
</dbReference>
<comment type="subcellular location">
    <subcellularLocation>
        <location evidence="2">Membrane</location>
        <topology evidence="2">Multi-pass membrane protein</topology>
    </subcellularLocation>
</comment>
<dbReference type="EMBL" id="SMBX01000002">
    <property type="protein sequence ID" value="TCV01498.1"/>
    <property type="molecule type" value="Genomic_DNA"/>
</dbReference>
<evidence type="ECO:0000256" key="2">
    <source>
        <dbReference type="ARBA" id="ARBA00004141"/>
    </source>
</evidence>
<keyword evidence="15" id="KW-1185">Reference proteome</keyword>
<comment type="similarity">
    <text evidence="3">Belongs to the cytochrome b560 family.</text>
</comment>
<keyword evidence="6 13" id="KW-0812">Transmembrane</keyword>
<evidence type="ECO:0000256" key="3">
    <source>
        <dbReference type="ARBA" id="ARBA00007244"/>
    </source>
</evidence>
<evidence type="ECO:0000313" key="15">
    <source>
        <dbReference type="Proteomes" id="UP000294692"/>
    </source>
</evidence>
<dbReference type="AlphaFoldDB" id="A0A4R3VCZ0"/>
<comment type="caution">
    <text evidence="14">The sequence shown here is derived from an EMBL/GenBank/DDBJ whole genome shotgun (WGS) entry which is preliminary data.</text>
</comment>
<keyword evidence="10 13" id="KW-0472">Membrane</keyword>
<evidence type="ECO:0000256" key="4">
    <source>
        <dbReference type="ARBA" id="ARBA00020076"/>
    </source>
</evidence>
<dbReference type="InterPro" id="IPR000701">
    <property type="entry name" value="SuccDH_FuR_B_TM-su"/>
</dbReference>
<dbReference type="CDD" id="cd03499">
    <property type="entry name" value="SQR_TypeC_SdhC"/>
    <property type="match status" value="1"/>
</dbReference>
<dbReference type="NCBIfam" id="TIGR02970">
    <property type="entry name" value="succ_dehyd_cytB"/>
    <property type="match status" value="1"/>
</dbReference>
<protein>
    <recommendedName>
        <fullName evidence="4">Succinate dehydrogenase cytochrome b556 subunit</fullName>
    </recommendedName>
</protein>
<feature type="transmembrane region" description="Helical" evidence="13">
    <location>
        <begin position="64"/>
        <end position="83"/>
    </location>
</feature>
<evidence type="ECO:0000256" key="8">
    <source>
        <dbReference type="ARBA" id="ARBA00022989"/>
    </source>
</evidence>
<dbReference type="OrthoDB" id="9799441at2"/>
<dbReference type="GO" id="GO:0005886">
    <property type="term" value="C:plasma membrane"/>
    <property type="evidence" value="ECO:0007669"/>
    <property type="project" value="TreeGrafter"/>
</dbReference>
<dbReference type="Gene3D" id="1.20.1300.10">
    <property type="entry name" value="Fumarate reductase/succinate dehydrogenase, transmembrane subunit"/>
    <property type="match status" value="1"/>
</dbReference>
<keyword evidence="5 12" id="KW-0349">Heme</keyword>
<keyword evidence="9 12" id="KW-0408">Iron</keyword>
<evidence type="ECO:0000256" key="7">
    <source>
        <dbReference type="ARBA" id="ARBA00022723"/>
    </source>
</evidence>
<evidence type="ECO:0000256" key="10">
    <source>
        <dbReference type="ARBA" id="ARBA00023136"/>
    </source>
</evidence>
<name>A0A4R3VCZ0_9BURK</name>
<gene>
    <name evidence="14" type="ORF">EV686_102210</name>
</gene>
<evidence type="ECO:0000256" key="13">
    <source>
        <dbReference type="SAM" id="Phobius"/>
    </source>
</evidence>
<proteinExistence type="inferred from homology"/>
<dbReference type="GO" id="GO:0046872">
    <property type="term" value="F:metal ion binding"/>
    <property type="evidence" value="ECO:0007669"/>
    <property type="project" value="UniProtKB-KW"/>
</dbReference>
<dbReference type="PANTHER" id="PTHR10978">
    <property type="entry name" value="SUCCINATE DEHYDROGENASE CYTOCHROME B560 SUBUNIT"/>
    <property type="match status" value="1"/>
</dbReference>
<dbReference type="PIRSF" id="PIRSF000178">
    <property type="entry name" value="SDH_cyt_b560"/>
    <property type="match status" value="1"/>
</dbReference>
<dbReference type="InterPro" id="IPR034804">
    <property type="entry name" value="SQR/QFR_C/D"/>
</dbReference>
<evidence type="ECO:0000256" key="12">
    <source>
        <dbReference type="PIRSR" id="PIRSR000178-1"/>
    </source>
</evidence>